<dbReference type="PRINTS" id="PR00458">
    <property type="entry name" value="PEROXIDASE"/>
</dbReference>
<feature type="binding site" evidence="19">
    <location>
        <position position="87"/>
    </location>
    <ligand>
        <name>Ca(2+)</name>
        <dbReference type="ChEBI" id="CHEBI:29108"/>
        <label>1</label>
    </ligand>
</feature>
<comment type="subcellular location">
    <subcellularLocation>
        <location evidence="3 22">Secreted</location>
    </subcellularLocation>
</comment>
<keyword evidence="15" id="KW-0325">Glycoprotein</keyword>
<dbReference type="GO" id="GO:0020037">
    <property type="term" value="F:heme binding"/>
    <property type="evidence" value="ECO:0007669"/>
    <property type="project" value="UniProtKB-UniRule"/>
</dbReference>
<dbReference type="PROSITE" id="PS00435">
    <property type="entry name" value="PEROXIDASE_1"/>
    <property type="match status" value="1"/>
</dbReference>
<feature type="disulfide bond" evidence="21">
    <location>
        <begin position="70"/>
        <end position="75"/>
    </location>
</feature>
<dbReference type="InterPro" id="IPR019794">
    <property type="entry name" value="Peroxidases_AS"/>
</dbReference>
<feature type="disulfide bond" evidence="21">
    <location>
        <begin position="196"/>
        <end position="228"/>
    </location>
</feature>
<dbReference type="InterPro" id="IPR019793">
    <property type="entry name" value="Peroxidases_heam-ligand_BS"/>
</dbReference>
<dbReference type="InterPro" id="IPR002016">
    <property type="entry name" value="Haem_peroxidase"/>
</dbReference>
<gene>
    <name evidence="24" type="ORF">OLEA9_A038502</name>
</gene>
<proteinExistence type="inferred from homology"/>
<dbReference type="GO" id="GO:0042744">
    <property type="term" value="P:hydrogen peroxide catabolic process"/>
    <property type="evidence" value="ECO:0007669"/>
    <property type="project" value="UniProtKB-KW"/>
</dbReference>
<evidence type="ECO:0000256" key="7">
    <source>
        <dbReference type="ARBA" id="ARBA00022559"/>
    </source>
</evidence>
<feature type="binding site" evidence="19">
    <location>
        <position position="74"/>
    </location>
    <ligand>
        <name>Ca(2+)</name>
        <dbReference type="ChEBI" id="CHEBI:29108"/>
        <label>1</label>
    </ligand>
</feature>
<evidence type="ECO:0000256" key="20">
    <source>
        <dbReference type="PIRSR" id="PIRSR600823-4"/>
    </source>
</evidence>
<dbReference type="SUPFAM" id="SSF48113">
    <property type="entry name" value="Heme-dependent peroxidases"/>
    <property type="match status" value="1"/>
</dbReference>
<evidence type="ECO:0000256" key="21">
    <source>
        <dbReference type="PIRSR" id="PIRSR600823-5"/>
    </source>
</evidence>
<comment type="catalytic activity">
    <reaction evidence="1 22">
        <text>2 a phenolic donor + H2O2 = 2 a phenolic radical donor + 2 H2O</text>
        <dbReference type="Rhea" id="RHEA:56136"/>
        <dbReference type="ChEBI" id="CHEBI:15377"/>
        <dbReference type="ChEBI" id="CHEBI:16240"/>
        <dbReference type="ChEBI" id="CHEBI:139520"/>
        <dbReference type="ChEBI" id="CHEBI:139521"/>
        <dbReference type="EC" id="1.11.1.7"/>
    </reaction>
</comment>
<dbReference type="GO" id="GO:0005576">
    <property type="term" value="C:extracellular region"/>
    <property type="evidence" value="ECO:0007669"/>
    <property type="project" value="UniProtKB-SubCell"/>
</dbReference>
<evidence type="ECO:0000256" key="12">
    <source>
        <dbReference type="ARBA" id="ARBA00023002"/>
    </source>
</evidence>
<feature type="disulfide bond" evidence="21">
    <location>
        <begin position="119"/>
        <end position="318"/>
    </location>
</feature>
<dbReference type="PROSITE" id="PS51257">
    <property type="entry name" value="PROKAR_LIPOPROTEIN"/>
    <property type="match status" value="1"/>
</dbReference>
<evidence type="ECO:0000256" key="15">
    <source>
        <dbReference type="ARBA" id="ARBA00023180"/>
    </source>
</evidence>
<dbReference type="PRINTS" id="PR00461">
    <property type="entry name" value="PLPEROXIDASE"/>
</dbReference>
<feature type="chain" id="PRO_5035963541" description="Peroxidase" evidence="22">
    <location>
        <begin position="25"/>
        <end position="327"/>
    </location>
</feature>
<dbReference type="Gene3D" id="1.10.420.10">
    <property type="entry name" value="Peroxidase, domain 2"/>
    <property type="match status" value="1"/>
</dbReference>
<dbReference type="EMBL" id="CACTIH010005670">
    <property type="protein sequence ID" value="CAA3000101.1"/>
    <property type="molecule type" value="Genomic_DNA"/>
</dbReference>
<feature type="binding site" evidence="19">
    <location>
        <position position="78"/>
    </location>
    <ligand>
        <name>Ca(2+)</name>
        <dbReference type="ChEBI" id="CHEBI:29108"/>
        <label>1</label>
    </ligand>
</feature>
<evidence type="ECO:0000256" key="2">
    <source>
        <dbReference type="ARBA" id="ARBA00002322"/>
    </source>
</evidence>
<evidence type="ECO:0000313" key="24">
    <source>
        <dbReference type="EMBL" id="CAA3000101.1"/>
    </source>
</evidence>
<evidence type="ECO:0000256" key="19">
    <source>
        <dbReference type="PIRSR" id="PIRSR600823-3"/>
    </source>
</evidence>
<dbReference type="InterPro" id="IPR000823">
    <property type="entry name" value="Peroxidase_pln"/>
</dbReference>
<dbReference type="Proteomes" id="UP000594638">
    <property type="component" value="Unassembled WGS sequence"/>
</dbReference>
<evidence type="ECO:0000256" key="8">
    <source>
        <dbReference type="ARBA" id="ARBA00022617"/>
    </source>
</evidence>
<protein>
    <recommendedName>
        <fullName evidence="5 22">Peroxidase</fullName>
        <ecNumber evidence="5 22">1.11.1.7</ecNumber>
    </recommendedName>
</protein>
<keyword evidence="9 19" id="KW-0479">Metal-binding</keyword>
<sequence>MSKAYTTTLALACIFATFSGSCNGALQVGFYRGKCRTVDVEAIVGGVIRAWFSRDPTIVAALLRMQFHDCFVNGCDASILLDGNNSEKTAIPNLSVRGYEIIDAAKVVVESICPGVVSCADIIVMATRDAVALSGGGRYIVQTGRRDGTVSLANNVNLPAPSISVSNSINAFNKKGLNSNDMVYLLGGHTVGITHCSLFRDRLYNFQNTGKPDPTMDTTLLNTLKRRCPQNSTVDNPVNLDQNPLSSMTVDNSYYRQIILRRGILQIDQELALDPLTNLTVAAIAKGFDFSTRFGQAMVKLGAVEVLTGAQGEIRRSCRAINTPLKN</sequence>
<feature type="site" description="Transition state stabilizer" evidence="20">
    <location>
        <position position="64"/>
    </location>
</feature>
<feature type="binding site" evidence="19">
    <location>
        <position position="76"/>
    </location>
    <ligand>
        <name>Ca(2+)</name>
        <dbReference type="ChEBI" id="CHEBI:29108"/>
        <label>1</label>
    </ligand>
</feature>
<feature type="active site" description="Proton acceptor" evidence="17">
    <location>
        <position position="68"/>
    </location>
</feature>
<dbReference type="PROSITE" id="PS00436">
    <property type="entry name" value="PEROXIDASE_2"/>
    <property type="match status" value="1"/>
</dbReference>
<evidence type="ECO:0000256" key="14">
    <source>
        <dbReference type="ARBA" id="ARBA00023157"/>
    </source>
</evidence>
<feature type="binding site" evidence="19">
    <location>
        <position position="241"/>
    </location>
    <ligand>
        <name>Ca(2+)</name>
        <dbReference type="ChEBI" id="CHEBI:29108"/>
        <label>2</label>
    </ligand>
</feature>
<feature type="binding site" evidence="19">
    <location>
        <position position="190"/>
    </location>
    <ligand>
        <name>Ca(2+)</name>
        <dbReference type="ChEBI" id="CHEBI:29108"/>
        <label>2</label>
    </ligand>
</feature>
<name>A0A8S0T5G5_OLEEU</name>
<evidence type="ECO:0000256" key="6">
    <source>
        <dbReference type="ARBA" id="ARBA00022525"/>
    </source>
</evidence>
<feature type="binding site" evidence="19">
    <location>
        <position position="251"/>
    </location>
    <ligand>
        <name>Ca(2+)</name>
        <dbReference type="ChEBI" id="CHEBI:29108"/>
        <label>2</label>
    </ligand>
</feature>
<dbReference type="GO" id="GO:0140825">
    <property type="term" value="F:lactoperoxidase activity"/>
    <property type="evidence" value="ECO:0007669"/>
    <property type="project" value="UniProtKB-EC"/>
</dbReference>
<evidence type="ECO:0000256" key="5">
    <source>
        <dbReference type="ARBA" id="ARBA00012313"/>
    </source>
</evidence>
<feature type="domain" description="Plant heme peroxidase family profile" evidence="23">
    <location>
        <begin position="25"/>
        <end position="322"/>
    </location>
</feature>
<evidence type="ECO:0000256" key="3">
    <source>
        <dbReference type="ARBA" id="ARBA00004613"/>
    </source>
</evidence>
<evidence type="ECO:0000256" key="11">
    <source>
        <dbReference type="ARBA" id="ARBA00022837"/>
    </source>
</evidence>
<feature type="binding site" evidence="19">
    <location>
        <position position="72"/>
    </location>
    <ligand>
        <name>Ca(2+)</name>
        <dbReference type="ChEBI" id="CHEBI:29108"/>
        <label>1</label>
    </ligand>
</feature>
<evidence type="ECO:0000313" key="25">
    <source>
        <dbReference type="Proteomes" id="UP000594638"/>
    </source>
</evidence>
<keyword evidence="11 19" id="KW-0106">Calcium</keyword>
<dbReference type="GO" id="GO:0046872">
    <property type="term" value="F:metal ion binding"/>
    <property type="evidence" value="ECO:0007669"/>
    <property type="project" value="UniProtKB-UniRule"/>
</dbReference>
<feature type="binding site" description="axial binding residue" evidence="19">
    <location>
        <position position="189"/>
    </location>
    <ligand>
        <name>heme b</name>
        <dbReference type="ChEBI" id="CHEBI:60344"/>
    </ligand>
    <ligandPart>
        <name>Fe</name>
        <dbReference type="ChEBI" id="CHEBI:18248"/>
    </ligandPart>
</feature>
<keyword evidence="12 22" id="KW-0560">Oxidoreductase</keyword>
<keyword evidence="25" id="KW-1185">Reference proteome</keyword>
<keyword evidence="6 22" id="KW-0964">Secreted</keyword>
<evidence type="ECO:0000256" key="9">
    <source>
        <dbReference type="ARBA" id="ARBA00022723"/>
    </source>
</evidence>
<evidence type="ECO:0000256" key="17">
    <source>
        <dbReference type="PIRSR" id="PIRSR600823-1"/>
    </source>
</evidence>
<accession>A0A8S0T5G5</accession>
<dbReference type="EC" id="1.11.1.7" evidence="5 22"/>
<evidence type="ECO:0000256" key="18">
    <source>
        <dbReference type="PIRSR" id="PIRSR600823-2"/>
    </source>
</evidence>
<keyword evidence="13 19" id="KW-0408">Iron</keyword>
<evidence type="ECO:0000259" key="23">
    <source>
        <dbReference type="PROSITE" id="PS50873"/>
    </source>
</evidence>
<dbReference type="Gene3D" id="1.10.520.10">
    <property type="match status" value="1"/>
</dbReference>
<dbReference type="OrthoDB" id="2113341at2759"/>
<dbReference type="PANTHER" id="PTHR31517">
    <property type="match status" value="1"/>
</dbReference>
<evidence type="ECO:0000256" key="4">
    <source>
        <dbReference type="ARBA" id="ARBA00006873"/>
    </source>
</evidence>
<dbReference type="FunFam" id="1.10.520.10:FF:000006">
    <property type="entry name" value="Peroxidase"/>
    <property type="match status" value="1"/>
</dbReference>
<dbReference type="InterPro" id="IPR033905">
    <property type="entry name" value="Secretory_peroxidase"/>
</dbReference>
<feature type="binding site" evidence="18">
    <location>
        <position position="159"/>
    </location>
    <ligand>
        <name>substrate</name>
    </ligand>
</feature>
<evidence type="ECO:0000256" key="1">
    <source>
        <dbReference type="ARBA" id="ARBA00000189"/>
    </source>
</evidence>
<keyword evidence="7 22" id="KW-0575">Peroxidase</keyword>
<keyword evidence="14 21" id="KW-1015">Disulfide bond</keyword>
<keyword evidence="8 22" id="KW-0349">Heme</keyword>
<comment type="similarity">
    <text evidence="4">Belongs to the peroxidase family. Ascorbate peroxidase subfamily.</text>
</comment>
<evidence type="ECO:0000256" key="10">
    <source>
        <dbReference type="ARBA" id="ARBA00022729"/>
    </source>
</evidence>
<dbReference type="InterPro" id="IPR010255">
    <property type="entry name" value="Haem_peroxidase_sf"/>
</dbReference>
<comment type="caution">
    <text evidence="24">The sequence shown here is derived from an EMBL/GenBank/DDBJ whole genome shotgun (WGS) entry which is preliminary data.</text>
</comment>
<comment type="function">
    <text evidence="2">Removal of H(2)O(2), oxidation of toxic reductants, biosynthesis and degradation of lignin, suberization, auxin catabolism, response to environmental stresses such as wounding, pathogen attack and oxidative stress. These functions might be dependent on each isozyme/isoform in each plant tissue.</text>
</comment>
<reference evidence="24 25" key="1">
    <citation type="submission" date="2019-12" db="EMBL/GenBank/DDBJ databases">
        <authorList>
            <person name="Alioto T."/>
            <person name="Alioto T."/>
            <person name="Gomez Garrido J."/>
        </authorList>
    </citation>
    <scope>NUCLEOTIDE SEQUENCE [LARGE SCALE GENOMIC DNA]</scope>
</reference>
<dbReference type="AlphaFoldDB" id="A0A8S0T5G5"/>
<dbReference type="FunFam" id="1.10.420.10:FF:000007">
    <property type="entry name" value="Peroxidase"/>
    <property type="match status" value="1"/>
</dbReference>
<keyword evidence="16 22" id="KW-0376">Hydrogen peroxide</keyword>
<dbReference type="Gramene" id="OE9A038502T1">
    <property type="protein sequence ID" value="OE9A038502C1"/>
    <property type="gene ID" value="OE9A038502"/>
</dbReference>
<evidence type="ECO:0000256" key="13">
    <source>
        <dbReference type="ARBA" id="ARBA00023004"/>
    </source>
</evidence>
<evidence type="ECO:0000256" key="22">
    <source>
        <dbReference type="RuleBase" id="RU362060"/>
    </source>
</evidence>
<dbReference type="PROSITE" id="PS50873">
    <property type="entry name" value="PEROXIDASE_4"/>
    <property type="match status" value="1"/>
</dbReference>
<organism evidence="24 25">
    <name type="scientific">Olea europaea subsp. europaea</name>
    <dbReference type="NCBI Taxonomy" id="158383"/>
    <lineage>
        <taxon>Eukaryota</taxon>
        <taxon>Viridiplantae</taxon>
        <taxon>Streptophyta</taxon>
        <taxon>Embryophyta</taxon>
        <taxon>Tracheophyta</taxon>
        <taxon>Spermatophyta</taxon>
        <taxon>Magnoliopsida</taxon>
        <taxon>eudicotyledons</taxon>
        <taxon>Gunneridae</taxon>
        <taxon>Pentapetalae</taxon>
        <taxon>asterids</taxon>
        <taxon>lamiids</taxon>
        <taxon>Lamiales</taxon>
        <taxon>Oleaceae</taxon>
        <taxon>Oleeae</taxon>
        <taxon>Olea</taxon>
    </lineage>
</organism>
<dbReference type="PANTHER" id="PTHR31517:SF59">
    <property type="entry name" value="PEROXIDASE"/>
    <property type="match status" value="1"/>
</dbReference>
<keyword evidence="10 22" id="KW-0732">Signal</keyword>
<feature type="signal peptide" evidence="22">
    <location>
        <begin position="1"/>
        <end position="24"/>
    </location>
</feature>
<evidence type="ECO:0000256" key="16">
    <source>
        <dbReference type="ARBA" id="ARBA00023324"/>
    </source>
</evidence>
<dbReference type="CDD" id="cd00693">
    <property type="entry name" value="secretory_peroxidase"/>
    <property type="match status" value="1"/>
</dbReference>
<dbReference type="GO" id="GO:0006979">
    <property type="term" value="P:response to oxidative stress"/>
    <property type="evidence" value="ECO:0007669"/>
    <property type="project" value="UniProtKB-UniRule"/>
</dbReference>
<comment type="cofactor">
    <cofactor evidence="19 22">
        <name>Ca(2+)</name>
        <dbReference type="ChEBI" id="CHEBI:29108"/>
    </cofactor>
    <text evidence="19 22">Binds 2 calcium ions per subunit.</text>
</comment>
<dbReference type="Pfam" id="PF00141">
    <property type="entry name" value="peroxidase"/>
    <property type="match status" value="1"/>
</dbReference>
<comment type="similarity">
    <text evidence="22">Belongs to the peroxidase family. Classical plant (class III) peroxidase subfamily.</text>
</comment>
<feature type="binding site" evidence="19">
    <location>
        <position position="69"/>
    </location>
    <ligand>
        <name>Ca(2+)</name>
        <dbReference type="ChEBI" id="CHEBI:29108"/>
        <label>1</label>
    </ligand>
</feature>
<feature type="disulfide bond" evidence="21">
    <location>
        <begin position="35"/>
        <end position="113"/>
    </location>
</feature>
<comment type="cofactor">
    <cofactor evidence="19 22">
        <name>heme b</name>
        <dbReference type="ChEBI" id="CHEBI:60344"/>
    </cofactor>
    <text evidence="19 22">Binds 1 heme b (iron(II)-protoporphyrin IX) group per subunit.</text>
</comment>